<dbReference type="InterPro" id="IPR012387">
    <property type="entry name" value="Trl1_fun"/>
</dbReference>
<dbReference type="Gene3D" id="3.40.50.300">
    <property type="entry name" value="P-loop containing nucleotide triphosphate hydrolases"/>
    <property type="match status" value="1"/>
</dbReference>
<reference evidence="7" key="1">
    <citation type="submission" date="2021-03" db="EMBL/GenBank/DDBJ databases">
        <authorList>
            <person name="Tagirdzhanova G."/>
        </authorList>
    </citation>
    <scope>NUCLEOTIDE SEQUENCE</scope>
</reference>
<dbReference type="GO" id="GO:0003972">
    <property type="term" value="F:RNA ligase (ATP) activity"/>
    <property type="evidence" value="ECO:0007669"/>
    <property type="project" value="UniProtKB-UniRule"/>
</dbReference>
<dbReference type="GO" id="GO:0051730">
    <property type="term" value="F:GTP-dependent polyribonucleotide 5'-hydroxyl-kinase activity"/>
    <property type="evidence" value="ECO:0007669"/>
    <property type="project" value="InterPro"/>
</dbReference>
<dbReference type="InterPro" id="IPR015965">
    <property type="entry name" value="tRNA_lig_PDEase"/>
</dbReference>
<evidence type="ECO:0000313" key="7">
    <source>
        <dbReference type="EMBL" id="CAF9910459.1"/>
    </source>
</evidence>
<evidence type="ECO:0000259" key="5">
    <source>
        <dbReference type="Pfam" id="PF08303"/>
    </source>
</evidence>
<gene>
    <name evidence="7" type="ORF">HETSPECPRED_010068</name>
</gene>
<accession>A0A8H3EPU8</accession>
<feature type="domain" description="tRNA ligase phosphodiesterase" evidence="4">
    <location>
        <begin position="564"/>
        <end position="826"/>
    </location>
</feature>
<feature type="domain" description="T4 RNA ligase 1-like N-terminal" evidence="6">
    <location>
        <begin position="73"/>
        <end position="307"/>
    </location>
</feature>
<evidence type="ECO:0000256" key="3">
    <source>
        <dbReference type="SAM" id="MobiDB-lite"/>
    </source>
</evidence>
<feature type="region of interest" description="Disordered" evidence="3">
    <location>
        <begin position="615"/>
        <end position="634"/>
    </location>
</feature>
<dbReference type="Pfam" id="PF09511">
    <property type="entry name" value="RNA_lig_T4_1"/>
    <property type="match status" value="1"/>
</dbReference>
<dbReference type="AlphaFoldDB" id="A0A8H3EPU8"/>
<evidence type="ECO:0000259" key="4">
    <source>
        <dbReference type="Pfam" id="PF08302"/>
    </source>
</evidence>
<dbReference type="PIRSF" id="PIRSF019634">
    <property type="entry name" value="tRNA_lig_yeast"/>
    <property type="match status" value="1"/>
</dbReference>
<dbReference type="OrthoDB" id="276239at2759"/>
<dbReference type="InterPro" id="IPR019039">
    <property type="entry name" value="T4-Rnl1-like_N"/>
</dbReference>
<proteinExistence type="inferred from homology"/>
<dbReference type="PANTHER" id="PTHR32004">
    <property type="entry name" value="TRNA LIGASE"/>
    <property type="match status" value="1"/>
</dbReference>
<dbReference type="InterPro" id="IPR027417">
    <property type="entry name" value="P-loop_NTPase"/>
</dbReference>
<evidence type="ECO:0000259" key="6">
    <source>
        <dbReference type="Pfam" id="PF09511"/>
    </source>
</evidence>
<dbReference type="GO" id="GO:0008081">
    <property type="term" value="F:phosphoric diester hydrolase activity"/>
    <property type="evidence" value="ECO:0007669"/>
    <property type="project" value="InterPro"/>
</dbReference>
<sequence>MASKAQVPYAAQDPHQVSSLIKALEACSKKGAAKKSGVHGKKSTFEVAGSDGVTVDSWKFQDWDYKRRDLPTYARGLFTYHRKDGTPEIAIRGYDKFFNQGEVNETRPENVEKQTRGPYELSVKENGCIIFIGGLEGDRLLVCSKHSTGVRKDTDVSHAVAGENWVDMQLASIGKTRADFARELRKRNVTAIAELCDDSFEEHVLAYDQTSAGLYLHGINLNLAEFATYPGELVHKFANEWNFKKAEYLVKDDMKTVQTFLHHCAETGSYSGRDTEGFVIRCQRREQGDGGNFQDWFYKFKFEEPYLMYRQWREATKAVIGGRPPKYKKHQKITEEYLLFARKQLAKDAALGKAYMNNHGIIAMRDSFLRERGLKGSDIIRQEMLDGESESSKDVARNIVLIPVASIGCGKTTVAVALTKLFGWGHVQNDNITGKSGRPKQFAIQVCNALAAHPAMIADRNNHQRREREQLINDVSKVVPDAKFVALQYVHEPKPDMLPAIREITRDRVLSRGDNHQTIQAGSKAPGEIIDIMEGFLKRFEAVNTNTKPDDAFDEVINLDIAASSRENLATIVNALAASFPKLIQDETTSEDLDRAIDAALNDYQPAVKHDLSFKSNKGNKSHVNNNRNTLGGNHQQNVATQIHSVPATPALVEYFCVRVPPNELLSILNKSFDAAPSDTAIFYRQLGHLRRIQSTFHVTLIHRASQKSHPNLWSQLSTLYSSALESQEEKNSAYPDPLLGKCSVELERIIWDSRIMCIMVRLLDDWETANAYAHITIGTASKNIKPKESNDLLQRYFEKPPNGETGIHEMEISKGTQLEGSVKAVRQQ</sequence>
<dbReference type="Pfam" id="PF08303">
    <property type="entry name" value="tRNA_lig_kinase"/>
    <property type="match status" value="1"/>
</dbReference>
<keyword evidence="8" id="KW-1185">Reference proteome</keyword>
<dbReference type="GO" id="GO:0005524">
    <property type="term" value="F:ATP binding"/>
    <property type="evidence" value="ECO:0007669"/>
    <property type="project" value="UniProtKB-UniRule"/>
</dbReference>
<evidence type="ECO:0000313" key="8">
    <source>
        <dbReference type="Proteomes" id="UP000664521"/>
    </source>
</evidence>
<keyword evidence="1" id="KW-0819">tRNA processing</keyword>
<protein>
    <recommendedName>
        <fullName evidence="1">tRNA ligase</fullName>
        <ecNumber evidence="1">6.5.1.3</ecNumber>
    </recommendedName>
</protein>
<dbReference type="EMBL" id="CAJPDS010000009">
    <property type="protein sequence ID" value="CAF9910459.1"/>
    <property type="molecule type" value="Genomic_DNA"/>
</dbReference>
<dbReference type="Pfam" id="PF08302">
    <property type="entry name" value="tRNA_lig_CPD"/>
    <property type="match status" value="1"/>
</dbReference>
<name>A0A8H3EPU8_9LECA</name>
<evidence type="ECO:0000256" key="1">
    <source>
        <dbReference type="PIRNR" id="PIRNR019634"/>
    </source>
</evidence>
<feature type="active site" description="N6-AMP-lysine intermediate" evidence="2">
    <location>
        <position position="124"/>
    </location>
</feature>
<comment type="caution">
    <text evidence="7">The sequence shown here is derived from an EMBL/GenBank/DDBJ whole genome shotgun (WGS) entry which is preliminary data.</text>
</comment>
<dbReference type="EC" id="6.5.1.3" evidence="1"/>
<keyword evidence="1" id="KW-0436">Ligase</keyword>
<comment type="similarity">
    <text evidence="1">Belongs to the TRL1 family.</text>
</comment>
<dbReference type="InterPro" id="IPR015966">
    <property type="entry name" value="tRNA_lig_kin_fungi"/>
</dbReference>
<evidence type="ECO:0000256" key="2">
    <source>
        <dbReference type="PIRSR" id="PIRSR019634-50"/>
    </source>
</evidence>
<comment type="catalytic activity">
    <reaction evidence="1">
        <text>ATP + (ribonucleotide)n-3'-hydroxyl + 5'-phospho-(ribonucleotide)m = (ribonucleotide)n+m + AMP + diphosphate.</text>
        <dbReference type="EC" id="6.5.1.3"/>
    </reaction>
</comment>
<dbReference type="PANTHER" id="PTHR32004:SF1">
    <property type="entry name" value="TRNA LIGASE"/>
    <property type="match status" value="1"/>
</dbReference>
<organism evidence="7 8">
    <name type="scientific">Heterodermia speciosa</name>
    <dbReference type="NCBI Taxonomy" id="116794"/>
    <lineage>
        <taxon>Eukaryota</taxon>
        <taxon>Fungi</taxon>
        <taxon>Dikarya</taxon>
        <taxon>Ascomycota</taxon>
        <taxon>Pezizomycotina</taxon>
        <taxon>Lecanoromycetes</taxon>
        <taxon>OSLEUM clade</taxon>
        <taxon>Lecanoromycetidae</taxon>
        <taxon>Caliciales</taxon>
        <taxon>Physciaceae</taxon>
        <taxon>Heterodermia</taxon>
    </lineage>
</organism>
<dbReference type="FunFam" id="3.40.50.300:FF:001690">
    <property type="entry name" value="tRNA ligase"/>
    <property type="match status" value="1"/>
</dbReference>
<dbReference type="GO" id="GO:0006388">
    <property type="term" value="P:tRNA splicing, via endonucleolytic cleavage and ligation"/>
    <property type="evidence" value="ECO:0007669"/>
    <property type="project" value="UniProtKB-UniRule"/>
</dbReference>
<dbReference type="GO" id="GO:0005634">
    <property type="term" value="C:nucleus"/>
    <property type="evidence" value="ECO:0007669"/>
    <property type="project" value="TreeGrafter"/>
</dbReference>
<dbReference type="Proteomes" id="UP000664521">
    <property type="component" value="Unassembled WGS sequence"/>
</dbReference>
<dbReference type="SUPFAM" id="SSF52540">
    <property type="entry name" value="P-loop containing nucleoside triphosphate hydrolases"/>
    <property type="match status" value="1"/>
</dbReference>
<feature type="domain" description="tRNA ligase kinase" evidence="5">
    <location>
        <begin position="400"/>
        <end position="561"/>
    </location>
</feature>